<evidence type="ECO:0000313" key="2">
    <source>
        <dbReference type="EMBL" id="JAR87771.1"/>
    </source>
</evidence>
<accession>A0A147BAI4</accession>
<feature type="non-terminal residue" evidence="2">
    <location>
        <position position="1"/>
    </location>
</feature>
<keyword evidence="1" id="KW-0472">Membrane</keyword>
<keyword evidence="1" id="KW-0812">Transmembrane</keyword>
<reference evidence="2" key="1">
    <citation type="journal article" date="2018" name="PLoS Negl. Trop. Dis.">
        <title>Sialome diversity of ticks revealed by RNAseq of single tick salivary glands.</title>
        <authorList>
            <person name="Perner J."/>
            <person name="Kropackova S."/>
            <person name="Kopacek P."/>
            <person name="Ribeiro J.M."/>
        </authorList>
    </citation>
    <scope>NUCLEOTIDE SEQUENCE</scope>
    <source>
        <strain evidence="2">Siblings of single egg batch collected in Ceske Budejovice</strain>
        <tissue evidence="2">Salivary glands</tissue>
    </source>
</reference>
<keyword evidence="1" id="KW-1133">Transmembrane helix</keyword>
<evidence type="ECO:0000256" key="1">
    <source>
        <dbReference type="SAM" id="Phobius"/>
    </source>
</evidence>
<proteinExistence type="predicted"/>
<protein>
    <submittedName>
        <fullName evidence="2">Uncharacterized protein</fullName>
    </submittedName>
</protein>
<dbReference type="AlphaFoldDB" id="A0A147BAI4"/>
<dbReference type="EMBL" id="GEGO01007633">
    <property type="protein sequence ID" value="JAR87771.1"/>
    <property type="molecule type" value="Transcribed_RNA"/>
</dbReference>
<sequence>ICCINSCIISVLHTTPVKVAREHMKVHTGSLILQVLEWFVLFYAFIELCLFFLLLVKMARRGCDCVKQHLLQNKVQ</sequence>
<organism evidence="2">
    <name type="scientific">Ixodes ricinus</name>
    <name type="common">Common tick</name>
    <name type="synonym">Acarus ricinus</name>
    <dbReference type="NCBI Taxonomy" id="34613"/>
    <lineage>
        <taxon>Eukaryota</taxon>
        <taxon>Metazoa</taxon>
        <taxon>Ecdysozoa</taxon>
        <taxon>Arthropoda</taxon>
        <taxon>Chelicerata</taxon>
        <taxon>Arachnida</taxon>
        <taxon>Acari</taxon>
        <taxon>Parasitiformes</taxon>
        <taxon>Ixodida</taxon>
        <taxon>Ixodoidea</taxon>
        <taxon>Ixodidae</taxon>
        <taxon>Ixodinae</taxon>
        <taxon>Ixodes</taxon>
    </lineage>
</organism>
<feature type="transmembrane region" description="Helical" evidence="1">
    <location>
        <begin position="31"/>
        <end position="56"/>
    </location>
</feature>
<feature type="non-terminal residue" evidence="2">
    <location>
        <position position="76"/>
    </location>
</feature>
<name>A0A147BAI4_IXORI</name>